<protein>
    <submittedName>
        <fullName evidence="2">Uncharacterized protein</fullName>
    </submittedName>
</protein>
<dbReference type="AlphaFoldDB" id="A0A0G1RHV7"/>
<evidence type="ECO:0000313" key="3">
    <source>
        <dbReference type="Proteomes" id="UP000034607"/>
    </source>
</evidence>
<organism evidence="2 3">
    <name type="scientific">Candidatus Amesbacteria bacterium GW2011_GWA2_47_11</name>
    <dbReference type="NCBI Taxonomy" id="1618357"/>
    <lineage>
        <taxon>Bacteria</taxon>
        <taxon>Candidatus Amesiibacteriota</taxon>
    </lineage>
</organism>
<name>A0A0G1RHV7_9BACT</name>
<accession>A0A0G1RHV7</accession>
<evidence type="ECO:0000256" key="1">
    <source>
        <dbReference type="SAM" id="MobiDB-lite"/>
    </source>
</evidence>
<comment type="caution">
    <text evidence="2">The sequence shown here is derived from an EMBL/GenBank/DDBJ whole genome shotgun (WGS) entry which is preliminary data.</text>
</comment>
<reference evidence="2 3" key="1">
    <citation type="journal article" date="2015" name="Nature">
        <title>rRNA introns, odd ribosomes, and small enigmatic genomes across a large radiation of phyla.</title>
        <authorList>
            <person name="Brown C.T."/>
            <person name="Hug L.A."/>
            <person name="Thomas B.C."/>
            <person name="Sharon I."/>
            <person name="Castelle C.J."/>
            <person name="Singh A."/>
            <person name="Wilkins M.J."/>
            <person name="Williams K.H."/>
            <person name="Banfield J.F."/>
        </authorList>
    </citation>
    <scope>NUCLEOTIDE SEQUENCE [LARGE SCALE GENOMIC DNA]</scope>
</reference>
<feature type="region of interest" description="Disordered" evidence="1">
    <location>
        <begin position="1"/>
        <end position="21"/>
    </location>
</feature>
<feature type="compositionally biased region" description="Low complexity" evidence="1">
    <location>
        <begin position="1"/>
        <end position="10"/>
    </location>
</feature>
<gene>
    <name evidence="2" type="ORF">UX78_C0005G0053</name>
</gene>
<dbReference type="Proteomes" id="UP000034607">
    <property type="component" value="Unassembled WGS sequence"/>
</dbReference>
<dbReference type="EMBL" id="LCNM01000005">
    <property type="protein sequence ID" value="KKU56637.1"/>
    <property type="molecule type" value="Genomic_DNA"/>
</dbReference>
<sequence>MGAAGVAVEGGESDEGGGETGILLVEFGDKDGIDGFALVGGDENGWDSCADFPSFGIEEGEAESGMLVESEMGGRSGRGGSGFGQRGEVVKKEILGFEHWGKRLEQKQSEKGKKKENKCEF</sequence>
<evidence type="ECO:0000313" key="2">
    <source>
        <dbReference type="EMBL" id="KKU56637.1"/>
    </source>
</evidence>
<proteinExistence type="predicted"/>